<organism evidence="1 2">
    <name type="scientific">Liquorilactobacillus mali KCTC 3596 = DSM 20444</name>
    <dbReference type="NCBI Taxonomy" id="1046596"/>
    <lineage>
        <taxon>Bacteria</taxon>
        <taxon>Bacillati</taxon>
        <taxon>Bacillota</taxon>
        <taxon>Bacilli</taxon>
        <taxon>Lactobacillales</taxon>
        <taxon>Lactobacillaceae</taxon>
        <taxon>Liquorilactobacillus</taxon>
    </lineage>
</organism>
<evidence type="ECO:0000313" key="2">
    <source>
        <dbReference type="Proteomes" id="UP000050898"/>
    </source>
</evidence>
<dbReference type="OrthoDB" id="3010331at2"/>
<sequence>MSKVVDLNGTKFEVEDTKIKKVTEYRIGDTVKILDNRYSNPEISDGIIVDFLNFKSLPTVRIAQISNSNFSSSIDVSFISINSKTKEIEIMPISPDEMKIDVTLMNELFDSKIATKLRELDELKHKKNFFNKFFGQSEEAIDKIVEDAFETEEDR</sequence>
<evidence type="ECO:0000313" key="1">
    <source>
        <dbReference type="EMBL" id="KRN09351.1"/>
    </source>
</evidence>
<dbReference type="EMBL" id="AYYH01000027">
    <property type="protein sequence ID" value="KRN09351.1"/>
    <property type="molecule type" value="Genomic_DNA"/>
</dbReference>
<dbReference type="AlphaFoldDB" id="A0A0R2E9D5"/>
<keyword evidence="2" id="KW-1185">Reference proteome</keyword>
<comment type="caution">
    <text evidence="1">The sequence shown here is derived from an EMBL/GenBank/DDBJ whole genome shotgun (WGS) entry which is preliminary data.</text>
</comment>
<dbReference type="Proteomes" id="UP000050898">
    <property type="component" value="Unassembled WGS sequence"/>
</dbReference>
<reference evidence="1 2" key="1">
    <citation type="journal article" date="2015" name="Genome Announc.">
        <title>Expanding the biotechnology potential of lactobacilli through comparative genomics of 213 strains and associated genera.</title>
        <authorList>
            <person name="Sun Z."/>
            <person name="Harris H.M."/>
            <person name="McCann A."/>
            <person name="Guo C."/>
            <person name="Argimon S."/>
            <person name="Zhang W."/>
            <person name="Yang X."/>
            <person name="Jeffery I.B."/>
            <person name="Cooney J.C."/>
            <person name="Kagawa T.F."/>
            <person name="Liu W."/>
            <person name="Song Y."/>
            <person name="Salvetti E."/>
            <person name="Wrobel A."/>
            <person name="Rasinkangas P."/>
            <person name="Parkhill J."/>
            <person name="Rea M.C."/>
            <person name="O'Sullivan O."/>
            <person name="Ritari J."/>
            <person name="Douillard F.P."/>
            <person name="Paul Ross R."/>
            <person name="Yang R."/>
            <person name="Briner A.E."/>
            <person name="Felis G.E."/>
            <person name="de Vos W.M."/>
            <person name="Barrangou R."/>
            <person name="Klaenhammer T.R."/>
            <person name="Caufield P.W."/>
            <person name="Cui Y."/>
            <person name="Zhang H."/>
            <person name="O'Toole P.W."/>
        </authorList>
    </citation>
    <scope>NUCLEOTIDE SEQUENCE [LARGE SCALE GENOMIC DNA]</scope>
    <source>
        <strain evidence="1 2">DSM 20444</strain>
    </source>
</reference>
<proteinExistence type="predicted"/>
<dbReference type="RefSeq" id="WP_010078279.1">
    <property type="nucleotide sequence ID" value="NZ_AYYH01000027.1"/>
</dbReference>
<protein>
    <submittedName>
        <fullName evidence="1">Uncharacterized protein</fullName>
    </submittedName>
</protein>
<gene>
    <name evidence="1" type="ORF">FD00_GL001074</name>
</gene>
<accession>A0A0R2E9D5</accession>
<name>A0A0R2E9D5_9LACO</name>
<dbReference type="PATRIC" id="fig|1046596.6.peg.1154"/>